<sequence length="78" mass="9073">MEISYPKCLQVEDNVTTRLWHARLGHVSIGVLNNMSKKEMALGLPCVPYEKNICDACLAGKQKRVRFRSKQRFVHHKY</sequence>
<reference evidence="2" key="1">
    <citation type="submission" date="2016-07" db="EMBL/GenBank/DDBJ databases">
        <title>De novo transcriptome assembly of four accessions of the metal hyperaccumulator plant Noccaea caerulescens.</title>
        <authorList>
            <person name="Blande D."/>
            <person name="Halimaa P."/>
            <person name="Tervahauta A.I."/>
            <person name="Aarts M.G."/>
            <person name="Karenlampi S.O."/>
        </authorList>
    </citation>
    <scope>NUCLEOTIDE SEQUENCE</scope>
</reference>
<accession>A0A1J3FMD6</accession>
<dbReference type="Pfam" id="PF13976">
    <property type="entry name" value="gag_pre-integrs"/>
    <property type="match status" value="1"/>
</dbReference>
<proteinExistence type="predicted"/>
<name>A0A1J3FMD6_NOCCA</name>
<dbReference type="EMBL" id="GEVK01007809">
    <property type="protein sequence ID" value="JAU45023.1"/>
    <property type="molecule type" value="Transcribed_RNA"/>
</dbReference>
<gene>
    <name evidence="2" type="ORF">LC_TR1299_c27_g1_i1_g.4528</name>
</gene>
<dbReference type="InterPro" id="IPR025724">
    <property type="entry name" value="GAG-pre-integrase_dom"/>
</dbReference>
<organism evidence="2">
    <name type="scientific">Noccaea caerulescens</name>
    <name type="common">Alpine penny-cress</name>
    <name type="synonym">Thlaspi caerulescens</name>
    <dbReference type="NCBI Taxonomy" id="107243"/>
    <lineage>
        <taxon>Eukaryota</taxon>
        <taxon>Viridiplantae</taxon>
        <taxon>Streptophyta</taxon>
        <taxon>Embryophyta</taxon>
        <taxon>Tracheophyta</taxon>
        <taxon>Spermatophyta</taxon>
        <taxon>Magnoliopsida</taxon>
        <taxon>eudicotyledons</taxon>
        <taxon>Gunneridae</taxon>
        <taxon>Pentapetalae</taxon>
        <taxon>rosids</taxon>
        <taxon>malvids</taxon>
        <taxon>Brassicales</taxon>
        <taxon>Brassicaceae</taxon>
        <taxon>Coluteocarpeae</taxon>
        <taxon>Noccaea</taxon>
    </lineage>
</organism>
<evidence type="ECO:0000259" key="1">
    <source>
        <dbReference type="Pfam" id="PF13976"/>
    </source>
</evidence>
<dbReference type="AlphaFoldDB" id="A0A1J3FMD6"/>
<feature type="domain" description="GAG-pre-integrase" evidence="1">
    <location>
        <begin position="8"/>
        <end position="62"/>
    </location>
</feature>
<evidence type="ECO:0000313" key="2">
    <source>
        <dbReference type="EMBL" id="JAU45023.1"/>
    </source>
</evidence>
<protein>
    <recommendedName>
        <fullName evidence="1">GAG-pre-integrase domain-containing protein</fullName>
    </recommendedName>
</protein>